<evidence type="ECO:0000259" key="1">
    <source>
        <dbReference type="Pfam" id="PF00795"/>
    </source>
</evidence>
<dbReference type="Pfam" id="PF00795">
    <property type="entry name" value="CN_hydrolase"/>
    <property type="match status" value="1"/>
</dbReference>
<keyword evidence="3" id="KW-1185">Reference proteome</keyword>
<evidence type="ECO:0000313" key="2">
    <source>
        <dbReference type="EMBL" id="PZW39865.1"/>
    </source>
</evidence>
<protein>
    <submittedName>
        <fullName evidence="2">Putative amidohydrolase</fullName>
    </submittedName>
</protein>
<dbReference type="InterPro" id="IPR036526">
    <property type="entry name" value="C-N_Hydrolase_sf"/>
</dbReference>
<keyword evidence="2" id="KW-0378">Hydrolase</keyword>
<gene>
    <name evidence="2" type="ORF">C8P66_12768</name>
</gene>
<organism evidence="2 3">
    <name type="scientific">Humitalea rosea</name>
    <dbReference type="NCBI Taxonomy" id="990373"/>
    <lineage>
        <taxon>Bacteria</taxon>
        <taxon>Pseudomonadati</taxon>
        <taxon>Pseudomonadota</taxon>
        <taxon>Alphaproteobacteria</taxon>
        <taxon>Acetobacterales</taxon>
        <taxon>Roseomonadaceae</taxon>
        <taxon>Humitalea</taxon>
    </lineage>
</organism>
<sequence length="270" mass="28149">MPHVTLGLLKVDKNGFGADASNRMAEFGLTVAQADAVLKAKQGNQGGVRMLVAPEYFWSGYGQIGQRYLQHGPQAMSRDAKHEIYAGLKKISSKAGSLVLVAGSIFYEKPGGGRSTTYNVCPVLQNGKFLLKAYKDFDDGASGKNSATFDYDTKASDPYFKTGGVGFGLEVCGDHNNQGGLGGKLRQWNATAGKTIDIQIVVSDSMQIMAGSVAARAGGFVVQCDIGGTAMGIAVYPVGGPYDSTTVIAANGVSGAQVNGGTVMYYGMAV</sequence>
<dbReference type="OrthoDB" id="1736849at2"/>
<dbReference type="Gene3D" id="3.60.110.10">
    <property type="entry name" value="Carbon-nitrogen hydrolase"/>
    <property type="match status" value="1"/>
</dbReference>
<dbReference type="GO" id="GO:0016787">
    <property type="term" value="F:hydrolase activity"/>
    <property type="evidence" value="ECO:0007669"/>
    <property type="project" value="UniProtKB-KW"/>
</dbReference>
<dbReference type="EMBL" id="QKYU01000027">
    <property type="protein sequence ID" value="PZW39865.1"/>
    <property type="molecule type" value="Genomic_DNA"/>
</dbReference>
<reference evidence="2 3" key="1">
    <citation type="submission" date="2018-06" db="EMBL/GenBank/DDBJ databases">
        <title>Genomic Encyclopedia of Archaeal and Bacterial Type Strains, Phase II (KMG-II): from individual species to whole genera.</title>
        <authorList>
            <person name="Goeker M."/>
        </authorList>
    </citation>
    <scope>NUCLEOTIDE SEQUENCE [LARGE SCALE GENOMIC DNA]</scope>
    <source>
        <strain evidence="2 3">DSM 24525</strain>
    </source>
</reference>
<dbReference type="SUPFAM" id="SSF56317">
    <property type="entry name" value="Carbon-nitrogen hydrolase"/>
    <property type="match status" value="1"/>
</dbReference>
<name>A0A2W7I3Q5_9PROT</name>
<comment type="caution">
    <text evidence="2">The sequence shown here is derived from an EMBL/GenBank/DDBJ whole genome shotgun (WGS) entry which is preliminary data.</text>
</comment>
<dbReference type="InterPro" id="IPR003010">
    <property type="entry name" value="C-N_Hydrolase"/>
</dbReference>
<proteinExistence type="predicted"/>
<accession>A0A2W7I3Q5</accession>
<dbReference type="Proteomes" id="UP000249688">
    <property type="component" value="Unassembled WGS sequence"/>
</dbReference>
<dbReference type="AlphaFoldDB" id="A0A2W7I3Q5"/>
<dbReference type="RefSeq" id="WP_158537323.1">
    <property type="nucleotide sequence ID" value="NZ_QKYU01000027.1"/>
</dbReference>
<evidence type="ECO:0000313" key="3">
    <source>
        <dbReference type="Proteomes" id="UP000249688"/>
    </source>
</evidence>
<feature type="domain" description="CN hydrolase" evidence="1">
    <location>
        <begin position="39"/>
        <end position="225"/>
    </location>
</feature>